<evidence type="ECO:0000256" key="5">
    <source>
        <dbReference type="ARBA" id="ARBA00023136"/>
    </source>
</evidence>
<evidence type="ECO:0000256" key="3">
    <source>
        <dbReference type="ARBA" id="ARBA00022692"/>
    </source>
</evidence>
<dbReference type="Gene3D" id="1.20.1250.20">
    <property type="entry name" value="MFS general substrate transporter like domains"/>
    <property type="match status" value="2"/>
</dbReference>
<keyword evidence="4 7" id="KW-1133">Transmembrane helix</keyword>
<feature type="transmembrane region" description="Helical" evidence="7">
    <location>
        <begin position="372"/>
        <end position="395"/>
    </location>
</feature>
<evidence type="ECO:0000256" key="1">
    <source>
        <dbReference type="ARBA" id="ARBA00004141"/>
    </source>
</evidence>
<reference evidence="10" key="1">
    <citation type="journal article" date="2010" name="Genome Res.">
        <title>Population genomic sequencing of Coccidioides fungi reveals recent hybridization and transposon control.</title>
        <authorList>
            <person name="Neafsey D.E."/>
            <person name="Barker B.M."/>
            <person name="Sharpton T.J."/>
            <person name="Stajich J.E."/>
            <person name="Park D.J."/>
            <person name="Whiston E."/>
            <person name="Hung C.-Y."/>
            <person name="McMahan C."/>
            <person name="White J."/>
            <person name="Sykes S."/>
            <person name="Heiman D."/>
            <person name="Young S."/>
            <person name="Zeng Q."/>
            <person name="Abouelleil A."/>
            <person name="Aftuck L."/>
            <person name="Bessette D."/>
            <person name="Brown A."/>
            <person name="FitzGerald M."/>
            <person name="Lui A."/>
            <person name="Macdonald J.P."/>
            <person name="Priest M."/>
            <person name="Orbach M.J."/>
            <person name="Galgiani J.N."/>
            <person name="Kirkland T.N."/>
            <person name="Cole G.T."/>
            <person name="Birren B.W."/>
            <person name="Henn M.R."/>
            <person name="Taylor J.W."/>
            <person name="Rounsley S.D."/>
        </authorList>
    </citation>
    <scope>NUCLEOTIDE SEQUENCE [LARGE SCALE GENOMIC DNA]</scope>
    <source>
        <strain evidence="10">RMSCC 2394</strain>
    </source>
</reference>
<evidence type="ECO:0000259" key="8">
    <source>
        <dbReference type="PROSITE" id="PS50850"/>
    </source>
</evidence>
<feature type="transmembrane region" description="Helical" evidence="7">
    <location>
        <begin position="436"/>
        <end position="462"/>
    </location>
</feature>
<feature type="domain" description="Major facilitator superfamily (MFS) profile" evidence="8">
    <location>
        <begin position="48"/>
        <end position="466"/>
    </location>
</feature>
<dbReference type="FunFam" id="1.20.1250.20:FF:000068">
    <property type="entry name" value="MFS general substrate transporter"/>
    <property type="match status" value="1"/>
</dbReference>
<name>A0A0J6Y2X6_COCIT</name>
<proteinExistence type="predicted"/>
<dbReference type="InterPro" id="IPR011701">
    <property type="entry name" value="MFS"/>
</dbReference>
<dbReference type="GO" id="GO:0016020">
    <property type="term" value="C:membrane"/>
    <property type="evidence" value="ECO:0007669"/>
    <property type="project" value="UniProtKB-SubCell"/>
</dbReference>
<dbReference type="PANTHER" id="PTHR43791:SF52">
    <property type="entry name" value="TRANSPORTER, PUTATIVE (AFU_ORTHOLOGUE AFUA_1G11820)-RELATED"/>
    <property type="match status" value="1"/>
</dbReference>
<dbReference type="InterPro" id="IPR020846">
    <property type="entry name" value="MFS_dom"/>
</dbReference>
<feature type="transmembrane region" description="Helical" evidence="7">
    <location>
        <begin position="176"/>
        <end position="195"/>
    </location>
</feature>
<dbReference type="InterPro" id="IPR036259">
    <property type="entry name" value="MFS_trans_sf"/>
</dbReference>
<sequence>MASESSEDKIGPKLANREKSDVESGDGGSSSQLSVSPRKVLRKIDMHLMAPLWVVFVFGFLDRINLGNVAVLGIMKELGQVGNDFNIAVQVFFVPYILLDIPSNIVLKKFTPSTWISLLTFLWGVASMCQGFVKNNGALIACRFFIGVFEAGFVPGCAYLMAMYYKRHEFQKRFSLFWVAGLVAGAFGGLLAYGLDHMRGLGGYSGWRWIFIMEGLMSIVLAVPAKFLIADWPEQAKFLTEEEKQYVLARNSEDVGGGARMDRLDAEAWKRIMSDWKIYVGSMIYIGITVSGYATALFIPSIVNSLGYSGIDSQVHSIPIWVVAAVVTLIVSYLTDRLRHRFGFVVFGVIVASIGYIILLCQGPPEGGLSPSVRYMAVFFVCTGTYIVQPVAIVWMANNLGGHYKRAIGLAIQVGFGNIGGIIASNIFVMEDRPRYFVGYGVSLAMMIFCGVMSIVFAIGLVRENKLREQGKRDDRLQLEERILGNMGDDDPRFRFTL</sequence>
<feature type="transmembrane region" description="Helical" evidence="7">
    <location>
        <begin position="207"/>
        <end position="229"/>
    </location>
</feature>
<evidence type="ECO:0000256" key="2">
    <source>
        <dbReference type="ARBA" id="ARBA00022448"/>
    </source>
</evidence>
<keyword evidence="3 7" id="KW-0812">Transmembrane</keyword>
<evidence type="ECO:0000256" key="4">
    <source>
        <dbReference type="ARBA" id="ARBA00022989"/>
    </source>
</evidence>
<feature type="transmembrane region" description="Helical" evidence="7">
    <location>
        <begin position="48"/>
        <end position="75"/>
    </location>
</feature>
<feature type="transmembrane region" description="Helical" evidence="7">
    <location>
        <begin position="315"/>
        <end position="335"/>
    </location>
</feature>
<accession>A0A0J6Y2X6</accession>
<organism evidence="9 10">
    <name type="scientific">Coccidioides immitis RMSCC 2394</name>
    <dbReference type="NCBI Taxonomy" id="404692"/>
    <lineage>
        <taxon>Eukaryota</taxon>
        <taxon>Fungi</taxon>
        <taxon>Dikarya</taxon>
        <taxon>Ascomycota</taxon>
        <taxon>Pezizomycotina</taxon>
        <taxon>Eurotiomycetes</taxon>
        <taxon>Eurotiomycetidae</taxon>
        <taxon>Onygenales</taxon>
        <taxon>Onygenaceae</taxon>
        <taxon>Coccidioides</taxon>
    </lineage>
</organism>
<feature type="transmembrane region" description="Helical" evidence="7">
    <location>
        <begin position="145"/>
        <end position="164"/>
    </location>
</feature>
<feature type="transmembrane region" description="Helical" evidence="7">
    <location>
        <begin position="114"/>
        <end position="133"/>
    </location>
</feature>
<evidence type="ECO:0000313" key="9">
    <source>
        <dbReference type="EMBL" id="KMP01359.1"/>
    </source>
</evidence>
<dbReference type="PANTHER" id="PTHR43791">
    <property type="entry name" value="PERMEASE-RELATED"/>
    <property type="match status" value="1"/>
</dbReference>
<dbReference type="AlphaFoldDB" id="A0A0J6Y2X6"/>
<keyword evidence="5 7" id="KW-0472">Membrane</keyword>
<feature type="transmembrane region" description="Helical" evidence="7">
    <location>
        <begin position="87"/>
        <end position="107"/>
    </location>
</feature>
<feature type="region of interest" description="Disordered" evidence="6">
    <location>
        <begin position="1"/>
        <end position="33"/>
    </location>
</feature>
<gene>
    <name evidence="9" type="ORF">CIRG_01499</name>
</gene>
<dbReference type="OrthoDB" id="19923at2759"/>
<comment type="subcellular location">
    <subcellularLocation>
        <location evidence="1">Membrane</location>
        <topology evidence="1">Multi-pass membrane protein</topology>
    </subcellularLocation>
</comment>
<feature type="transmembrane region" description="Helical" evidence="7">
    <location>
        <begin position="278"/>
        <end position="303"/>
    </location>
</feature>
<dbReference type="Pfam" id="PF07690">
    <property type="entry name" value="MFS_1"/>
    <property type="match status" value="1"/>
</dbReference>
<feature type="transmembrane region" description="Helical" evidence="7">
    <location>
        <begin position="342"/>
        <end position="360"/>
    </location>
</feature>
<evidence type="ECO:0000256" key="6">
    <source>
        <dbReference type="SAM" id="MobiDB-lite"/>
    </source>
</evidence>
<dbReference type="EMBL" id="DS028093">
    <property type="protein sequence ID" value="KMP01359.1"/>
    <property type="molecule type" value="Genomic_DNA"/>
</dbReference>
<dbReference type="Proteomes" id="UP000054565">
    <property type="component" value="Unassembled WGS sequence"/>
</dbReference>
<protein>
    <submittedName>
        <fullName evidence="9">Transporter protein</fullName>
    </submittedName>
</protein>
<dbReference type="SUPFAM" id="SSF103473">
    <property type="entry name" value="MFS general substrate transporter"/>
    <property type="match status" value="1"/>
</dbReference>
<evidence type="ECO:0000256" key="7">
    <source>
        <dbReference type="SAM" id="Phobius"/>
    </source>
</evidence>
<evidence type="ECO:0000313" key="10">
    <source>
        <dbReference type="Proteomes" id="UP000054565"/>
    </source>
</evidence>
<dbReference type="FunFam" id="1.20.1250.20:FF:000034">
    <property type="entry name" value="MFS general substrate transporter"/>
    <property type="match status" value="1"/>
</dbReference>
<feature type="compositionally biased region" description="Basic and acidic residues" evidence="6">
    <location>
        <begin position="1"/>
        <end position="22"/>
    </location>
</feature>
<feature type="transmembrane region" description="Helical" evidence="7">
    <location>
        <begin position="407"/>
        <end position="430"/>
    </location>
</feature>
<keyword evidence="2" id="KW-0813">Transport</keyword>
<dbReference type="GO" id="GO:0022857">
    <property type="term" value="F:transmembrane transporter activity"/>
    <property type="evidence" value="ECO:0007669"/>
    <property type="project" value="InterPro"/>
</dbReference>
<dbReference type="PROSITE" id="PS50850">
    <property type="entry name" value="MFS"/>
    <property type="match status" value="1"/>
</dbReference>